<feature type="non-terminal residue" evidence="2">
    <location>
        <position position="44"/>
    </location>
</feature>
<proteinExistence type="predicted"/>
<reference evidence="2" key="1">
    <citation type="submission" date="2018-05" db="EMBL/GenBank/DDBJ databases">
        <authorList>
            <person name="Lanie J.A."/>
            <person name="Ng W.-L."/>
            <person name="Kazmierczak K.M."/>
            <person name="Andrzejewski T.M."/>
            <person name="Davidsen T.M."/>
            <person name="Wayne K.J."/>
            <person name="Tettelin H."/>
            <person name="Glass J.I."/>
            <person name="Rusch D."/>
            <person name="Podicherti R."/>
            <person name="Tsui H.-C.T."/>
            <person name="Winkler M.E."/>
        </authorList>
    </citation>
    <scope>NUCLEOTIDE SEQUENCE</scope>
</reference>
<gene>
    <name evidence="2" type="ORF">METZ01_LOCUS450335</name>
</gene>
<accession>A0A382ZPT8</accession>
<sequence>QCGSRMEPVGKLSPRGWAGARGAVGPQQQPRRHRRRRKVGAPNV</sequence>
<name>A0A382ZPT8_9ZZZZ</name>
<evidence type="ECO:0000313" key="2">
    <source>
        <dbReference type="EMBL" id="SVD97481.1"/>
    </source>
</evidence>
<dbReference type="AlphaFoldDB" id="A0A382ZPT8"/>
<feature type="non-terminal residue" evidence="2">
    <location>
        <position position="1"/>
    </location>
</feature>
<evidence type="ECO:0000256" key="1">
    <source>
        <dbReference type="SAM" id="MobiDB-lite"/>
    </source>
</evidence>
<organism evidence="2">
    <name type="scientific">marine metagenome</name>
    <dbReference type="NCBI Taxonomy" id="408172"/>
    <lineage>
        <taxon>unclassified sequences</taxon>
        <taxon>metagenomes</taxon>
        <taxon>ecological metagenomes</taxon>
    </lineage>
</organism>
<protein>
    <submittedName>
        <fullName evidence="2">Uncharacterized protein</fullName>
    </submittedName>
</protein>
<dbReference type="EMBL" id="UINC01185662">
    <property type="protein sequence ID" value="SVD97481.1"/>
    <property type="molecule type" value="Genomic_DNA"/>
</dbReference>
<feature type="compositionally biased region" description="Basic residues" evidence="1">
    <location>
        <begin position="30"/>
        <end position="44"/>
    </location>
</feature>
<feature type="region of interest" description="Disordered" evidence="1">
    <location>
        <begin position="1"/>
        <end position="44"/>
    </location>
</feature>